<dbReference type="GO" id="GO:0006935">
    <property type="term" value="P:chemotaxis"/>
    <property type="evidence" value="ECO:0007669"/>
    <property type="project" value="UniProtKB-KW"/>
</dbReference>
<dbReference type="GO" id="GO:0071973">
    <property type="term" value="P:bacterial-type flagellum-dependent cell motility"/>
    <property type="evidence" value="ECO:0007669"/>
    <property type="project" value="InterPro"/>
</dbReference>
<dbReference type="Pfam" id="PF03748">
    <property type="entry name" value="FliL"/>
    <property type="match status" value="1"/>
</dbReference>
<keyword evidence="10" id="KW-0997">Cell inner membrane</keyword>
<evidence type="ECO:0000256" key="5">
    <source>
        <dbReference type="ARBA" id="ARBA00022500"/>
    </source>
</evidence>
<dbReference type="Proteomes" id="UP000243106">
    <property type="component" value="Unassembled WGS sequence"/>
</dbReference>
<evidence type="ECO:0000256" key="4">
    <source>
        <dbReference type="ARBA" id="ARBA00022475"/>
    </source>
</evidence>
<keyword evidence="11" id="KW-0966">Cell projection</keyword>
<dbReference type="InterPro" id="IPR005503">
    <property type="entry name" value="FliL"/>
</dbReference>
<keyword evidence="8 10" id="KW-1133">Transmembrane helix</keyword>
<organism evidence="11 12">
    <name type="scientific">Roseivivax halotolerans</name>
    <dbReference type="NCBI Taxonomy" id="93684"/>
    <lineage>
        <taxon>Bacteria</taxon>
        <taxon>Pseudomonadati</taxon>
        <taxon>Pseudomonadota</taxon>
        <taxon>Alphaproteobacteria</taxon>
        <taxon>Rhodobacterales</taxon>
        <taxon>Roseobacteraceae</taxon>
        <taxon>Roseivivax</taxon>
    </lineage>
</organism>
<keyword evidence="11" id="KW-0969">Cilium</keyword>
<keyword evidence="6 10" id="KW-0812">Transmembrane</keyword>
<protein>
    <recommendedName>
        <fullName evidence="10">Flagellar protein FliL</fullName>
    </recommendedName>
</protein>
<dbReference type="RefSeq" id="WP_093009107.1">
    <property type="nucleotide sequence ID" value="NZ_FOXV01000001.1"/>
</dbReference>
<comment type="similarity">
    <text evidence="3 10">Belongs to the FliL family.</text>
</comment>
<keyword evidence="12" id="KW-1185">Reference proteome</keyword>
<keyword evidence="9 10" id="KW-0472">Membrane</keyword>
<evidence type="ECO:0000256" key="6">
    <source>
        <dbReference type="ARBA" id="ARBA00022692"/>
    </source>
</evidence>
<evidence type="ECO:0000256" key="3">
    <source>
        <dbReference type="ARBA" id="ARBA00008281"/>
    </source>
</evidence>
<name>A0A1I5VAJ4_9RHOB</name>
<gene>
    <name evidence="11" type="ORF">SAMN05421853_101412</name>
</gene>
<reference evidence="12" key="1">
    <citation type="submission" date="2016-10" db="EMBL/GenBank/DDBJ databases">
        <authorList>
            <person name="Varghese N."/>
            <person name="Submissions S."/>
        </authorList>
    </citation>
    <scope>NUCLEOTIDE SEQUENCE [LARGE SCALE GENOMIC DNA]</scope>
    <source>
        <strain evidence="12">JCM 10271</strain>
    </source>
</reference>
<proteinExistence type="inferred from homology"/>
<feature type="transmembrane region" description="Helical" evidence="10">
    <location>
        <begin position="24"/>
        <end position="42"/>
    </location>
</feature>
<dbReference type="AlphaFoldDB" id="A0A1I5VAJ4"/>
<keyword evidence="4" id="KW-1003">Cell membrane</keyword>
<evidence type="ECO:0000313" key="12">
    <source>
        <dbReference type="Proteomes" id="UP000243106"/>
    </source>
</evidence>
<accession>A0A1I5VAJ4</accession>
<evidence type="ECO:0000256" key="7">
    <source>
        <dbReference type="ARBA" id="ARBA00022779"/>
    </source>
</evidence>
<comment type="subcellular location">
    <subcellularLocation>
        <location evidence="10">Cell inner membrane</location>
    </subcellularLocation>
    <subcellularLocation>
        <location evidence="2">Cell membrane</location>
        <topology evidence="2">Single-pass membrane protein</topology>
    </subcellularLocation>
</comment>
<evidence type="ECO:0000256" key="2">
    <source>
        <dbReference type="ARBA" id="ARBA00004162"/>
    </source>
</evidence>
<dbReference type="GO" id="GO:0005886">
    <property type="term" value="C:plasma membrane"/>
    <property type="evidence" value="ECO:0007669"/>
    <property type="project" value="UniProtKB-SubCell"/>
</dbReference>
<evidence type="ECO:0000256" key="8">
    <source>
        <dbReference type="ARBA" id="ARBA00022989"/>
    </source>
</evidence>
<dbReference type="STRING" id="93684.SAMN05421853_101412"/>
<evidence type="ECO:0000256" key="1">
    <source>
        <dbReference type="ARBA" id="ARBA00002254"/>
    </source>
</evidence>
<sequence>MSEASAPEEASGPETASGKSRKPLLIGLVLALLGGGAGYFAVSSGMLGPEAVEAGHQSDETHAESAVPPMYEEDGTSDVRFVELPQLVVSLGPDATARHLRFTAAIETNTASEAEVAQLQPRILDVMNGYLRALEPADIEEPGGLFLIRGQLTRRLQLVLGEDRMRDLLVLEFVLN</sequence>
<dbReference type="GO" id="GO:0009425">
    <property type="term" value="C:bacterial-type flagellum basal body"/>
    <property type="evidence" value="ECO:0007669"/>
    <property type="project" value="InterPro"/>
</dbReference>
<evidence type="ECO:0000256" key="10">
    <source>
        <dbReference type="RuleBase" id="RU364125"/>
    </source>
</evidence>
<keyword evidence="5 10" id="KW-0145">Chemotaxis</keyword>
<keyword evidence="7 10" id="KW-0283">Flagellar rotation</keyword>
<comment type="function">
    <text evidence="1 10">Controls the rotational direction of flagella during chemotaxis.</text>
</comment>
<evidence type="ECO:0000256" key="9">
    <source>
        <dbReference type="ARBA" id="ARBA00023136"/>
    </source>
</evidence>
<dbReference type="EMBL" id="FOXV01000001">
    <property type="protein sequence ID" value="SFQ04470.1"/>
    <property type="molecule type" value="Genomic_DNA"/>
</dbReference>
<keyword evidence="11" id="KW-0282">Flagellum</keyword>
<evidence type="ECO:0000313" key="11">
    <source>
        <dbReference type="EMBL" id="SFQ04470.1"/>
    </source>
</evidence>